<feature type="region of interest" description="Disordered" evidence="1">
    <location>
        <begin position="617"/>
        <end position="689"/>
    </location>
</feature>
<feature type="compositionally biased region" description="Basic and acidic residues" evidence="1">
    <location>
        <begin position="663"/>
        <end position="689"/>
    </location>
</feature>
<evidence type="ECO:0000313" key="4">
    <source>
        <dbReference type="Proteomes" id="UP001372834"/>
    </source>
</evidence>
<protein>
    <recommendedName>
        <fullName evidence="2">Centrosomal protein CEP104 Zn finger domain-containing protein</fullName>
    </recommendedName>
</protein>
<dbReference type="Pfam" id="PF21039">
    <property type="entry name" value="CEP104_ZnF"/>
    <property type="match status" value="1"/>
</dbReference>
<dbReference type="GO" id="GO:0005929">
    <property type="term" value="C:cilium"/>
    <property type="evidence" value="ECO:0007669"/>
    <property type="project" value="TreeGrafter"/>
</dbReference>
<feature type="region of interest" description="Disordered" evidence="1">
    <location>
        <begin position="730"/>
        <end position="797"/>
    </location>
</feature>
<feature type="compositionally biased region" description="Low complexity" evidence="1">
    <location>
        <begin position="617"/>
        <end position="633"/>
    </location>
</feature>
<dbReference type="InterPro" id="IPR011989">
    <property type="entry name" value="ARM-like"/>
</dbReference>
<feature type="compositionally biased region" description="Polar residues" evidence="1">
    <location>
        <begin position="225"/>
        <end position="239"/>
    </location>
</feature>
<proteinExistence type="predicted"/>
<evidence type="ECO:0000259" key="2">
    <source>
        <dbReference type="Pfam" id="PF21039"/>
    </source>
</evidence>
<feature type="compositionally biased region" description="Basic and acidic residues" evidence="1">
    <location>
        <begin position="767"/>
        <end position="784"/>
    </location>
</feature>
<feature type="compositionally biased region" description="Low complexity" evidence="1">
    <location>
        <begin position="165"/>
        <end position="179"/>
    </location>
</feature>
<dbReference type="Gene3D" id="1.25.10.10">
    <property type="entry name" value="Leucine-rich Repeat Variant"/>
    <property type="match status" value="1"/>
</dbReference>
<feature type="domain" description="Centrosomal protein CEP104 Zn finger" evidence="2">
    <location>
        <begin position="886"/>
        <end position="992"/>
    </location>
</feature>
<dbReference type="AlphaFoldDB" id="A0AAN8NTL2"/>
<dbReference type="PANTHER" id="PTHR13371">
    <property type="entry name" value="GLYCINE-, GLUTAMATE-, THIENYLCYCLOHEXYLPIPERIDINE-BINDING PROTEIN"/>
    <property type="match status" value="1"/>
</dbReference>
<gene>
    <name evidence="3" type="ORF">RUM43_002540</name>
</gene>
<dbReference type="InterPro" id="IPR052607">
    <property type="entry name" value="CEP104-like"/>
</dbReference>
<dbReference type="Pfam" id="PF21040">
    <property type="entry name" value="CEP104-like_TOG"/>
    <property type="match status" value="1"/>
</dbReference>
<comment type="caution">
    <text evidence="3">The sequence shown here is derived from an EMBL/GenBank/DDBJ whole genome shotgun (WGS) entry which is preliminary data.</text>
</comment>
<feature type="compositionally biased region" description="Basic and acidic residues" evidence="1">
    <location>
        <begin position="736"/>
        <end position="749"/>
    </location>
</feature>
<dbReference type="EMBL" id="JAWJWE010000036">
    <property type="protein sequence ID" value="KAK6628724.1"/>
    <property type="molecule type" value="Genomic_DNA"/>
</dbReference>
<name>A0AAN8NTL2_POLSC</name>
<sequence length="1052" mass="120983">MYVGTEIKIEPFLYGSRSFGESEKKFPTQNRKSNGPFFLFMAFTRANRNETSTLAQRNGNINKEDILKSLRNVSTTNDSELQEKFLQNIKSPGKNFTHRNIPRHHLIHSKSQTSFSHQKELISGSCLNNHNFSSSKSYPQIYESIRDSEEENLHSNVQPDENPELESNSTSSSAPSNSSDSEESAIFTTSDGFKRQTESFSKSLDGIQEKTEEHIIPSWNETHKSTIPRNTRGRSNNYEASRVRSKSVTTSVTKSTFDEYEDRLVPALKSYNGNEIVRECQMAFAQQSKTILNEKERKQAALSISIFGIEMVEKFYSKNFNDKEEGLKDLQQELRRMVTSAQETNQKSIGCTNKAARAAVFLLHRALRDKVYSVYSGAAETIRMFFTEFVPDRVSSSEIARCVEKLLPELLTKSGDVTPRIHNMAAHTLLSMAESDEVRRLNIIPPQLSRPLMSSVHPRLALSRLEMVEQLILNHGISKDKRSGMTCRMLAEFGSSGLHHPAEAVRKVSERILLLVYKVNPRIVRKQLPPDDNVTRRNLLYRQLFQEFDFMDMQNKISQQDSNNDQAFIERECSPERKTILTKNIEDSFNEKKKSYNSDPQQRKHIIYLNLREKNTMKSSFSSNSGKSPTKSNMLPNKTRIGPAPKVEFNLEENSNSLPKNKKTSEDNEKNKDKLEQDFRSINMNKKESDVPKIKFPSLIDSIESTKARMLFNTQISKRTENLLPKNQAKVSTVNNERHDSQTKKEIKKNFSSGIPLPKCGSTRKHYSSDPKKSYEKKEPENKPMLKNKLRNTEGGNTIESAEEKKLKEMVAFKKEMLETLKRSNEIFTSETFSPCLNKKPEKTIYRSPEKSNRFSESMLASIRENELPVHPLHNGLDRTHGTLKTCIFCLSSGKWPNDDSLNDHYMRDCLMLTMCEYCTEIIEISAFKNHLLDECNQRHLFKECPKCQQAVLEDLLDNHECLDLGKQPSPTRCPFCHTSIGDDDSCWREHLYSKIAKNIKYWTLLTLKRSSILILGMEENQIMMHGLLHWLPLNFKVTNKIETKNIFHTKI</sequence>
<feature type="region of interest" description="Disordered" evidence="1">
    <location>
        <begin position="204"/>
        <end position="246"/>
    </location>
</feature>
<evidence type="ECO:0000256" key="1">
    <source>
        <dbReference type="SAM" id="MobiDB-lite"/>
    </source>
</evidence>
<feature type="region of interest" description="Disordered" evidence="1">
    <location>
        <begin position="148"/>
        <end position="192"/>
    </location>
</feature>
<organism evidence="3 4">
    <name type="scientific">Polyplax serrata</name>
    <name type="common">Common mouse louse</name>
    <dbReference type="NCBI Taxonomy" id="468196"/>
    <lineage>
        <taxon>Eukaryota</taxon>
        <taxon>Metazoa</taxon>
        <taxon>Ecdysozoa</taxon>
        <taxon>Arthropoda</taxon>
        <taxon>Hexapoda</taxon>
        <taxon>Insecta</taxon>
        <taxon>Pterygota</taxon>
        <taxon>Neoptera</taxon>
        <taxon>Paraneoptera</taxon>
        <taxon>Psocodea</taxon>
        <taxon>Troctomorpha</taxon>
        <taxon>Phthiraptera</taxon>
        <taxon>Anoplura</taxon>
        <taxon>Polyplacidae</taxon>
        <taxon>Polyplax</taxon>
    </lineage>
</organism>
<accession>A0AAN8NTL2</accession>
<dbReference type="InterPro" id="IPR048738">
    <property type="entry name" value="CEP104_Znf"/>
</dbReference>
<evidence type="ECO:0000313" key="3">
    <source>
        <dbReference type="EMBL" id="KAK6628724.1"/>
    </source>
</evidence>
<reference evidence="3 4" key="1">
    <citation type="submission" date="2023-10" db="EMBL/GenBank/DDBJ databases">
        <title>Genomes of two closely related lineages of the louse Polyplax serrata with different host specificities.</title>
        <authorList>
            <person name="Martinu J."/>
            <person name="Tarabai H."/>
            <person name="Stefka J."/>
            <person name="Hypsa V."/>
        </authorList>
    </citation>
    <scope>NUCLEOTIDE SEQUENCE [LARGE SCALE GENOMIC DNA]</scope>
    <source>
        <strain evidence="3">HR10_N</strain>
    </source>
</reference>
<dbReference type="PANTHER" id="PTHR13371:SF0">
    <property type="entry name" value="CENTROSOMAL PROTEIN OF 104 KDA"/>
    <property type="match status" value="1"/>
</dbReference>
<dbReference type="Proteomes" id="UP001372834">
    <property type="component" value="Unassembled WGS sequence"/>
</dbReference>